<name>A0ABV9CUM8_9ACTN</name>
<evidence type="ECO:0000313" key="1">
    <source>
        <dbReference type="EMBL" id="MFC4536990.1"/>
    </source>
</evidence>
<proteinExistence type="predicted"/>
<comment type="caution">
    <text evidence="1">The sequence shown here is derived from an EMBL/GenBank/DDBJ whole genome shotgun (WGS) entry which is preliminary data.</text>
</comment>
<reference evidence="2" key="1">
    <citation type="journal article" date="2019" name="Int. J. Syst. Evol. Microbiol.">
        <title>The Global Catalogue of Microorganisms (GCM) 10K type strain sequencing project: providing services to taxonomists for standard genome sequencing and annotation.</title>
        <authorList>
            <consortium name="The Broad Institute Genomics Platform"/>
            <consortium name="The Broad Institute Genome Sequencing Center for Infectious Disease"/>
            <person name="Wu L."/>
            <person name="Ma J."/>
        </authorList>
    </citation>
    <scope>NUCLEOTIDE SEQUENCE [LARGE SCALE GENOMIC DNA]</scope>
    <source>
        <strain evidence="2">CGMCC 4.7132</strain>
    </source>
</reference>
<organism evidence="1 2">
    <name type="scientific">Sphaerisporangium dianthi</name>
    <dbReference type="NCBI Taxonomy" id="1436120"/>
    <lineage>
        <taxon>Bacteria</taxon>
        <taxon>Bacillati</taxon>
        <taxon>Actinomycetota</taxon>
        <taxon>Actinomycetes</taxon>
        <taxon>Streptosporangiales</taxon>
        <taxon>Streptosporangiaceae</taxon>
        <taxon>Sphaerisporangium</taxon>
    </lineage>
</organism>
<dbReference type="Proteomes" id="UP001596004">
    <property type="component" value="Unassembled WGS sequence"/>
</dbReference>
<gene>
    <name evidence="1" type="ORF">ACFO60_39985</name>
</gene>
<evidence type="ECO:0000313" key="2">
    <source>
        <dbReference type="Proteomes" id="UP001596004"/>
    </source>
</evidence>
<accession>A0ABV9CUM8</accession>
<dbReference type="EMBL" id="JBHSFP010000068">
    <property type="protein sequence ID" value="MFC4536990.1"/>
    <property type="molecule type" value="Genomic_DNA"/>
</dbReference>
<sequence length="69" mass="7346">MTRRSLYTTKAAFTELDAAVDQVQAATGGLVPKHEVLARLLTAAATQADDVAQALTAELAARLNPPRER</sequence>
<protein>
    <submittedName>
        <fullName evidence="1">Uncharacterized protein</fullName>
    </submittedName>
</protein>
<dbReference type="RefSeq" id="WP_380852484.1">
    <property type="nucleotide sequence ID" value="NZ_JBHSFP010000068.1"/>
</dbReference>
<keyword evidence="2" id="KW-1185">Reference proteome</keyword>